<dbReference type="PANTHER" id="PTHR13812:SF19">
    <property type="entry name" value="KETIMINE REDUCTASE MU-CRYSTALLIN"/>
    <property type="match status" value="1"/>
</dbReference>
<dbReference type="InterPro" id="IPR036291">
    <property type="entry name" value="NAD(P)-bd_dom_sf"/>
</dbReference>
<proteinExistence type="predicted"/>
<dbReference type="PIRSF" id="PIRSF001439">
    <property type="entry name" value="CryM"/>
    <property type="match status" value="1"/>
</dbReference>
<dbReference type="KEGG" id="soh:D1869_12810"/>
<evidence type="ECO:0000313" key="1">
    <source>
        <dbReference type="EMBL" id="QGR17962.1"/>
    </source>
</evidence>
<evidence type="ECO:0000313" key="2">
    <source>
        <dbReference type="Proteomes" id="UP000427373"/>
    </source>
</evidence>
<dbReference type="EMBL" id="CP045484">
    <property type="protein sequence ID" value="QGR17962.1"/>
    <property type="molecule type" value="Genomic_DNA"/>
</dbReference>
<keyword evidence="2" id="KW-1185">Reference proteome</keyword>
<sequence>MVLLLREHEVLKILNFKDAYDALKNSFILLYQKLATNTKRVRTSFHGSVLTYQAGGLDHYLGFKVFIKGTFFSMLFDDNGEPVLLAESDLITRIRTGAISVLASDFLAKSSYSVVGIIGLGKQGKYQVKAYYELKPGVKIKVFSKEKLEEEARKIIQEGIKVEKAKDYKDVCNADVIVTVTNSKDPFIKYEFLNKGTHINALGSNLPERVELYPEVLKNASIIAVEDLEQAKEEAGDLIMAEKMNMLDWNKVKPISEIIAGKVRRNSEDEITVFKSMGIGLEDVAILKLLYEKAKKYGIGSEIDIGGKWSLG</sequence>
<dbReference type="PANTHER" id="PTHR13812">
    <property type="entry name" value="KETIMINE REDUCTASE MU-CRYSTALLIN"/>
    <property type="match status" value="1"/>
</dbReference>
<organism evidence="1 2">
    <name type="scientific">Sulfurisphaera ohwakuensis</name>
    <dbReference type="NCBI Taxonomy" id="69656"/>
    <lineage>
        <taxon>Archaea</taxon>
        <taxon>Thermoproteota</taxon>
        <taxon>Thermoprotei</taxon>
        <taxon>Sulfolobales</taxon>
        <taxon>Sulfolobaceae</taxon>
        <taxon>Sulfurisphaera</taxon>
    </lineage>
</organism>
<accession>A0A650CJG5</accession>
<dbReference type="GO" id="GO:0005737">
    <property type="term" value="C:cytoplasm"/>
    <property type="evidence" value="ECO:0007669"/>
    <property type="project" value="TreeGrafter"/>
</dbReference>
<dbReference type="AlphaFoldDB" id="A0A650CJG5"/>
<name>A0A650CJG5_SULOH</name>
<dbReference type="Gene3D" id="3.30.1780.10">
    <property type="entry name" value="ornithine cyclodeaminase, domain 1"/>
    <property type="match status" value="1"/>
</dbReference>
<reference evidence="1 2" key="1">
    <citation type="submission" date="2019-10" db="EMBL/GenBank/DDBJ databases">
        <title>Genome Sequences from Six Type Strain Members of the Archaeal Family Sulfolobaceae: Acidianus ambivalens, Acidianus infernus, Metallosphaera prunae, Stygiolobus azoricus, Sulfolobus metallicus, and Sulfurisphaera ohwakuensis.</title>
        <authorList>
            <person name="Counts J.A."/>
            <person name="Kelly R.M."/>
        </authorList>
    </citation>
    <scope>NUCLEOTIDE SEQUENCE [LARGE SCALE GENOMIC DNA]</scope>
    <source>
        <strain evidence="1 2">TA-1</strain>
    </source>
</reference>
<dbReference type="InterPro" id="IPR023401">
    <property type="entry name" value="ODC_N"/>
</dbReference>
<dbReference type="Pfam" id="PF02423">
    <property type="entry name" value="OCD_Mu_crystall"/>
    <property type="match status" value="1"/>
</dbReference>
<dbReference type="Proteomes" id="UP000427373">
    <property type="component" value="Chromosome"/>
</dbReference>
<dbReference type="Gene3D" id="3.40.50.720">
    <property type="entry name" value="NAD(P)-binding Rossmann-like Domain"/>
    <property type="match status" value="1"/>
</dbReference>
<dbReference type="InterPro" id="IPR003462">
    <property type="entry name" value="ODC_Mu_crystall"/>
</dbReference>
<dbReference type="OrthoDB" id="21421at2157"/>
<gene>
    <name evidence="1" type="ORF">D1869_12810</name>
</gene>
<dbReference type="SUPFAM" id="SSF51735">
    <property type="entry name" value="NAD(P)-binding Rossmann-fold domains"/>
    <property type="match status" value="1"/>
</dbReference>
<protein>
    <submittedName>
        <fullName evidence="1">Ornithine cyclodeaminase family protein</fullName>
    </submittedName>
</protein>